<evidence type="ECO:0000259" key="1">
    <source>
        <dbReference type="Pfam" id="PF14291"/>
    </source>
</evidence>
<dbReference type="Proteomes" id="UP001249851">
    <property type="component" value="Unassembled WGS sequence"/>
</dbReference>
<keyword evidence="3" id="KW-1185">Reference proteome</keyword>
<comment type="caution">
    <text evidence="2">The sequence shown here is derived from an EMBL/GenBank/DDBJ whole genome shotgun (WGS) entry which is preliminary data.</text>
</comment>
<evidence type="ECO:0000313" key="2">
    <source>
        <dbReference type="EMBL" id="KAK2558879.1"/>
    </source>
</evidence>
<dbReference type="PANTHER" id="PTHR45749:SF21">
    <property type="entry name" value="DUF4371 DOMAIN-CONTAINING PROTEIN"/>
    <property type="match status" value="1"/>
</dbReference>
<evidence type="ECO:0000313" key="3">
    <source>
        <dbReference type="Proteomes" id="UP001249851"/>
    </source>
</evidence>
<reference evidence="2" key="1">
    <citation type="journal article" date="2023" name="G3 (Bethesda)">
        <title>Whole genome assembly and annotation of the endangered Caribbean coral Acropora cervicornis.</title>
        <authorList>
            <person name="Selwyn J.D."/>
            <person name="Vollmer S.V."/>
        </authorList>
    </citation>
    <scope>NUCLEOTIDE SEQUENCE</scope>
    <source>
        <strain evidence="2">K2</strain>
    </source>
</reference>
<sequence>QGPVTAAPYEVSKIINHAFVDSLSDAEKVQFLEKSWRPLPNSILDKQVINCAGKTVTTKFQTKWLDHANPLHCGGWCKVCLLFLTTKEKDAALGAFVKSAFKNYSKSKEKLDSHESADYHKRAEELQQIPFRGHRDDKIQFKQEPTDNEGNFTTIIRLLAKSNPGLKDHLEHGPQNARYTSKTLQNEVIAVMANLIRDYFCQCFEKCPHFSFIADETTSHGQEILSVCLRFLDFVEDPCCPIKREVLIDLCDLTRTTGKAIATRLTESLKKHKIDIANCRGQAYDTTSSMSSSKKGVEAEIAKCAPDADSQGCCLHALNLAICHACEIRPIQNMMDS</sequence>
<dbReference type="EMBL" id="JARQWQ010000042">
    <property type="protein sequence ID" value="KAK2558879.1"/>
    <property type="molecule type" value="Genomic_DNA"/>
</dbReference>
<dbReference type="AlphaFoldDB" id="A0AAD9QCX3"/>
<dbReference type="InterPro" id="IPR025398">
    <property type="entry name" value="DUF4371"/>
</dbReference>
<feature type="non-terminal residue" evidence="2">
    <location>
        <position position="337"/>
    </location>
</feature>
<gene>
    <name evidence="2" type="ORF">P5673_018495</name>
</gene>
<reference evidence="2" key="2">
    <citation type="journal article" date="2023" name="Science">
        <title>Genomic signatures of disease resistance in endangered staghorn corals.</title>
        <authorList>
            <person name="Vollmer S.V."/>
            <person name="Selwyn J.D."/>
            <person name="Despard B.A."/>
            <person name="Roesel C.L."/>
        </authorList>
    </citation>
    <scope>NUCLEOTIDE SEQUENCE</scope>
    <source>
        <strain evidence="2">K2</strain>
    </source>
</reference>
<proteinExistence type="predicted"/>
<accession>A0AAD9QCX3</accession>
<protein>
    <submittedName>
        <fullName evidence="2">Zinc finger MYM-type protein 1</fullName>
    </submittedName>
</protein>
<name>A0AAD9QCX3_ACRCE</name>
<feature type="domain" description="DUF4371" evidence="1">
    <location>
        <begin position="126"/>
        <end position="292"/>
    </location>
</feature>
<organism evidence="2 3">
    <name type="scientific">Acropora cervicornis</name>
    <name type="common">Staghorn coral</name>
    <dbReference type="NCBI Taxonomy" id="6130"/>
    <lineage>
        <taxon>Eukaryota</taxon>
        <taxon>Metazoa</taxon>
        <taxon>Cnidaria</taxon>
        <taxon>Anthozoa</taxon>
        <taxon>Hexacorallia</taxon>
        <taxon>Scleractinia</taxon>
        <taxon>Astrocoeniina</taxon>
        <taxon>Acroporidae</taxon>
        <taxon>Acropora</taxon>
    </lineage>
</organism>
<dbReference type="Pfam" id="PF14291">
    <property type="entry name" value="DUF4371"/>
    <property type="match status" value="1"/>
</dbReference>
<dbReference type="PANTHER" id="PTHR45749">
    <property type="match status" value="1"/>
</dbReference>